<dbReference type="SMART" id="SM00248">
    <property type="entry name" value="ANK"/>
    <property type="match status" value="3"/>
</dbReference>
<keyword evidence="1" id="KW-0677">Repeat</keyword>
<keyword evidence="2 3" id="KW-0040">ANK repeat</keyword>
<feature type="repeat" description="ANK" evidence="3">
    <location>
        <begin position="2"/>
        <end position="34"/>
    </location>
</feature>
<sequence>GDKITPLHLAARSQDPDLVKLLLEHGADVDAIDCNQRTPLGQVSLKLNGSPKIAKLLLDRGATVETSDWSGMTPLHAACQNGNVEIFRQLIEKGANVKAQDEIGETPL</sequence>
<feature type="repeat" description="ANK" evidence="3">
    <location>
        <begin position="70"/>
        <end position="102"/>
    </location>
</feature>
<dbReference type="SUPFAM" id="SSF48403">
    <property type="entry name" value="Ankyrin repeat"/>
    <property type="match status" value="1"/>
</dbReference>
<dbReference type="Gene3D" id="1.25.40.20">
    <property type="entry name" value="Ankyrin repeat-containing domain"/>
    <property type="match status" value="3"/>
</dbReference>
<dbReference type="Proteomes" id="UP000246991">
    <property type="component" value="Unassembled WGS sequence"/>
</dbReference>
<accession>A0A317SK79</accession>
<organism evidence="4 5">
    <name type="scientific">Tuber magnatum</name>
    <name type="common">white Piedmont truffle</name>
    <dbReference type="NCBI Taxonomy" id="42249"/>
    <lineage>
        <taxon>Eukaryota</taxon>
        <taxon>Fungi</taxon>
        <taxon>Dikarya</taxon>
        <taxon>Ascomycota</taxon>
        <taxon>Pezizomycotina</taxon>
        <taxon>Pezizomycetes</taxon>
        <taxon>Pezizales</taxon>
        <taxon>Tuberaceae</taxon>
        <taxon>Tuber</taxon>
    </lineage>
</organism>
<dbReference type="EMBL" id="PYWC01000057">
    <property type="protein sequence ID" value="PWW74723.1"/>
    <property type="molecule type" value="Genomic_DNA"/>
</dbReference>
<dbReference type="STRING" id="42249.A0A317SK79"/>
<name>A0A317SK79_9PEZI</name>
<comment type="caution">
    <text evidence="4">The sequence shown here is derived from an EMBL/GenBank/DDBJ whole genome shotgun (WGS) entry which is preliminary data.</text>
</comment>
<dbReference type="PANTHER" id="PTHR24171">
    <property type="entry name" value="ANKYRIN REPEAT DOMAIN-CONTAINING PROTEIN 39-RELATED"/>
    <property type="match status" value="1"/>
</dbReference>
<evidence type="ECO:0000256" key="1">
    <source>
        <dbReference type="ARBA" id="ARBA00022737"/>
    </source>
</evidence>
<evidence type="ECO:0000256" key="3">
    <source>
        <dbReference type="PROSITE-ProRule" id="PRU00023"/>
    </source>
</evidence>
<dbReference type="AlphaFoldDB" id="A0A317SK79"/>
<keyword evidence="5" id="KW-1185">Reference proteome</keyword>
<proteinExistence type="predicted"/>
<dbReference type="PROSITE" id="PS50297">
    <property type="entry name" value="ANK_REP_REGION"/>
    <property type="match status" value="2"/>
</dbReference>
<gene>
    <name evidence="4" type="ORF">C7212DRAFT_85920</name>
</gene>
<dbReference type="Pfam" id="PF00023">
    <property type="entry name" value="Ank"/>
    <property type="match status" value="1"/>
</dbReference>
<protein>
    <submittedName>
        <fullName evidence="4">Ankyrin</fullName>
    </submittedName>
</protein>
<feature type="non-terminal residue" evidence="4">
    <location>
        <position position="108"/>
    </location>
</feature>
<evidence type="ECO:0000313" key="4">
    <source>
        <dbReference type="EMBL" id="PWW74723.1"/>
    </source>
</evidence>
<dbReference type="OrthoDB" id="20872at2759"/>
<evidence type="ECO:0000313" key="5">
    <source>
        <dbReference type="Proteomes" id="UP000246991"/>
    </source>
</evidence>
<reference evidence="4 5" key="1">
    <citation type="submission" date="2018-03" db="EMBL/GenBank/DDBJ databases">
        <title>Genomes of Pezizomycetes fungi and the evolution of truffles.</title>
        <authorList>
            <person name="Murat C."/>
            <person name="Payen T."/>
            <person name="Noel B."/>
            <person name="Kuo A."/>
            <person name="Martin F.M."/>
        </authorList>
    </citation>
    <scope>NUCLEOTIDE SEQUENCE [LARGE SCALE GENOMIC DNA]</scope>
    <source>
        <strain evidence="4">091103-1</strain>
    </source>
</reference>
<dbReference type="InterPro" id="IPR036770">
    <property type="entry name" value="Ankyrin_rpt-contain_sf"/>
</dbReference>
<dbReference type="Pfam" id="PF12796">
    <property type="entry name" value="Ank_2"/>
    <property type="match status" value="1"/>
</dbReference>
<dbReference type="PROSITE" id="PS50088">
    <property type="entry name" value="ANK_REPEAT"/>
    <property type="match status" value="2"/>
</dbReference>
<evidence type="ECO:0000256" key="2">
    <source>
        <dbReference type="ARBA" id="ARBA00023043"/>
    </source>
</evidence>
<dbReference type="InterPro" id="IPR002110">
    <property type="entry name" value="Ankyrin_rpt"/>
</dbReference>
<feature type="non-terminal residue" evidence="4">
    <location>
        <position position="1"/>
    </location>
</feature>